<dbReference type="InterPro" id="IPR013083">
    <property type="entry name" value="Znf_RING/FYVE/PHD"/>
</dbReference>
<keyword evidence="5" id="KW-0378">Hydrolase</keyword>
<dbReference type="InterPro" id="IPR027417">
    <property type="entry name" value="P-loop_NTPase"/>
</dbReference>
<dbReference type="PROSITE" id="PS00518">
    <property type="entry name" value="ZF_RING_1"/>
    <property type="match status" value="1"/>
</dbReference>
<dbReference type="GO" id="GO:0004386">
    <property type="term" value="F:helicase activity"/>
    <property type="evidence" value="ECO:0007669"/>
    <property type="project" value="UniProtKB-KW"/>
</dbReference>
<dbReference type="InterPro" id="IPR001841">
    <property type="entry name" value="Znf_RING"/>
</dbReference>
<evidence type="ECO:0000256" key="4">
    <source>
        <dbReference type="ARBA" id="ARBA00022771"/>
    </source>
</evidence>
<dbReference type="AlphaFoldDB" id="A0A4U7AP24"/>
<dbReference type="GO" id="GO:0016787">
    <property type="term" value="F:hydrolase activity"/>
    <property type="evidence" value="ECO:0007669"/>
    <property type="project" value="UniProtKB-KW"/>
</dbReference>
<feature type="domain" description="RING-type" evidence="11">
    <location>
        <begin position="751"/>
        <end position="795"/>
    </location>
</feature>
<dbReference type="Pfam" id="PF00271">
    <property type="entry name" value="Helicase_C"/>
    <property type="match status" value="1"/>
</dbReference>
<evidence type="ECO:0000313" key="15">
    <source>
        <dbReference type="Proteomes" id="UP000308133"/>
    </source>
</evidence>
<dbReference type="GO" id="GO:0005634">
    <property type="term" value="C:nucleus"/>
    <property type="evidence" value="ECO:0007669"/>
    <property type="project" value="TreeGrafter"/>
</dbReference>
<feature type="domain" description="Helicase C-terminal" evidence="13">
    <location>
        <begin position="859"/>
        <end position="1015"/>
    </location>
</feature>
<dbReference type="InterPro" id="IPR000330">
    <property type="entry name" value="SNF2_N"/>
</dbReference>
<evidence type="ECO:0000259" key="11">
    <source>
        <dbReference type="PROSITE" id="PS50089"/>
    </source>
</evidence>
<reference evidence="14 15" key="1">
    <citation type="submission" date="2018-02" db="EMBL/GenBank/DDBJ databases">
        <title>Draft genome sequences of Elsinoe sp., causing black scab on jojoba.</title>
        <authorList>
            <person name="Stodart B."/>
            <person name="Jeffress S."/>
            <person name="Ash G."/>
            <person name="Arun Chinnappa K."/>
        </authorList>
    </citation>
    <scope>NUCLEOTIDE SEQUENCE [LARGE SCALE GENOMIC DNA]</scope>
    <source>
        <strain evidence="14 15">Hillstone_2</strain>
    </source>
</reference>
<dbReference type="Gene3D" id="3.40.50.300">
    <property type="entry name" value="P-loop containing nucleotide triphosphate hydrolases"/>
    <property type="match status" value="1"/>
</dbReference>
<dbReference type="Gene3D" id="3.40.50.10810">
    <property type="entry name" value="Tandem AAA-ATPase domain"/>
    <property type="match status" value="1"/>
</dbReference>
<dbReference type="InterPro" id="IPR017907">
    <property type="entry name" value="Znf_RING_CS"/>
</dbReference>
<evidence type="ECO:0000256" key="6">
    <source>
        <dbReference type="ARBA" id="ARBA00022806"/>
    </source>
</evidence>
<dbReference type="GO" id="GO:0005524">
    <property type="term" value="F:ATP binding"/>
    <property type="evidence" value="ECO:0007669"/>
    <property type="project" value="UniProtKB-KW"/>
</dbReference>
<evidence type="ECO:0000256" key="1">
    <source>
        <dbReference type="ARBA" id="ARBA00007025"/>
    </source>
</evidence>
<organism evidence="14 15">
    <name type="scientific">Elsinoe australis</name>
    <dbReference type="NCBI Taxonomy" id="40998"/>
    <lineage>
        <taxon>Eukaryota</taxon>
        <taxon>Fungi</taxon>
        <taxon>Dikarya</taxon>
        <taxon>Ascomycota</taxon>
        <taxon>Pezizomycotina</taxon>
        <taxon>Dothideomycetes</taxon>
        <taxon>Dothideomycetidae</taxon>
        <taxon>Myriangiales</taxon>
        <taxon>Elsinoaceae</taxon>
        <taxon>Elsinoe</taxon>
    </lineage>
</organism>
<dbReference type="SMART" id="SM00490">
    <property type="entry name" value="HELICc"/>
    <property type="match status" value="1"/>
</dbReference>
<protein>
    <submittedName>
        <fullName evidence="14">Putative DNA repair protein RAD5</fullName>
    </submittedName>
</protein>
<evidence type="ECO:0000259" key="13">
    <source>
        <dbReference type="PROSITE" id="PS51194"/>
    </source>
</evidence>
<dbReference type="InterPro" id="IPR038718">
    <property type="entry name" value="SNF2-like_sf"/>
</dbReference>
<dbReference type="CDD" id="cd18793">
    <property type="entry name" value="SF2_C_SNF"/>
    <property type="match status" value="1"/>
</dbReference>
<dbReference type="PROSITE" id="PS50089">
    <property type="entry name" value="ZF_RING_2"/>
    <property type="match status" value="1"/>
</dbReference>
<feature type="region of interest" description="Disordered" evidence="10">
    <location>
        <begin position="27"/>
        <end position="80"/>
    </location>
</feature>
<dbReference type="SUPFAM" id="SSF57850">
    <property type="entry name" value="RING/U-box"/>
    <property type="match status" value="1"/>
</dbReference>
<feature type="compositionally biased region" description="Polar residues" evidence="10">
    <location>
        <begin position="43"/>
        <end position="55"/>
    </location>
</feature>
<dbReference type="GO" id="GO:0006281">
    <property type="term" value="P:DNA repair"/>
    <property type="evidence" value="ECO:0007669"/>
    <property type="project" value="TreeGrafter"/>
</dbReference>
<dbReference type="InterPro" id="IPR049730">
    <property type="entry name" value="SNF2/RAD54-like_C"/>
</dbReference>
<keyword evidence="6" id="KW-0347">Helicase</keyword>
<feature type="compositionally biased region" description="Low complexity" evidence="10">
    <location>
        <begin position="65"/>
        <end position="80"/>
    </location>
</feature>
<evidence type="ECO:0000256" key="9">
    <source>
        <dbReference type="PROSITE-ProRule" id="PRU00175"/>
    </source>
</evidence>
<evidence type="ECO:0000256" key="3">
    <source>
        <dbReference type="ARBA" id="ARBA00022741"/>
    </source>
</evidence>
<dbReference type="InterPro" id="IPR001650">
    <property type="entry name" value="Helicase_C-like"/>
</dbReference>
<dbReference type="Gene3D" id="3.30.40.10">
    <property type="entry name" value="Zinc/RING finger domain, C3HC4 (zinc finger)"/>
    <property type="match status" value="1"/>
</dbReference>
<name>A0A4U7AP24_9PEZI</name>
<dbReference type="SMART" id="SM00487">
    <property type="entry name" value="DEXDc"/>
    <property type="match status" value="1"/>
</dbReference>
<dbReference type="InterPro" id="IPR014001">
    <property type="entry name" value="Helicase_ATP-bd"/>
</dbReference>
<feature type="region of interest" description="Disordered" evidence="10">
    <location>
        <begin position="135"/>
        <end position="210"/>
    </location>
</feature>
<dbReference type="SUPFAM" id="SSF52540">
    <property type="entry name" value="P-loop containing nucleoside triphosphate hydrolases"/>
    <property type="match status" value="2"/>
</dbReference>
<dbReference type="GO" id="GO:0008094">
    <property type="term" value="F:ATP-dependent activity, acting on DNA"/>
    <property type="evidence" value="ECO:0007669"/>
    <property type="project" value="TreeGrafter"/>
</dbReference>
<dbReference type="GO" id="GO:0008270">
    <property type="term" value="F:zinc ion binding"/>
    <property type="evidence" value="ECO:0007669"/>
    <property type="project" value="UniProtKB-KW"/>
</dbReference>
<evidence type="ECO:0000256" key="10">
    <source>
        <dbReference type="SAM" id="MobiDB-lite"/>
    </source>
</evidence>
<evidence type="ECO:0000256" key="5">
    <source>
        <dbReference type="ARBA" id="ARBA00022801"/>
    </source>
</evidence>
<evidence type="ECO:0000256" key="2">
    <source>
        <dbReference type="ARBA" id="ARBA00022723"/>
    </source>
</evidence>
<dbReference type="PANTHER" id="PTHR45626">
    <property type="entry name" value="TRANSCRIPTION TERMINATION FACTOR 2-RELATED"/>
    <property type="match status" value="1"/>
</dbReference>
<dbReference type="EMBL" id="PTQR01000106">
    <property type="protein sequence ID" value="TKX19878.1"/>
    <property type="molecule type" value="Genomic_DNA"/>
</dbReference>
<evidence type="ECO:0000256" key="8">
    <source>
        <dbReference type="ARBA" id="ARBA00022840"/>
    </source>
</evidence>
<evidence type="ECO:0000256" key="7">
    <source>
        <dbReference type="ARBA" id="ARBA00022833"/>
    </source>
</evidence>
<keyword evidence="4 9" id="KW-0863">Zinc-finger</keyword>
<keyword evidence="3" id="KW-0547">Nucleotide-binding</keyword>
<evidence type="ECO:0000259" key="12">
    <source>
        <dbReference type="PROSITE" id="PS51192"/>
    </source>
</evidence>
<dbReference type="PROSITE" id="PS00383">
    <property type="entry name" value="TYR_PHOSPHATASE_1"/>
    <property type="match status" value="1"/>
</dbReference>
<dbReference type="SMART" id="SM00184">
    <property type="entry name" value="RING"/>
    <property type="match status" value="1"/>
</dbReference>
<feature type="domain" description="Helicase ATP-binding" evidence="12">
    <location>
        <begin position="328"/>
        <end position="531"/>
    </location>
</feature>
<keyword evidence="8" id="KW-0067">ATP-binding</keyword>
<gene>
    <name evidence="14" type="ORF">C1H76_8076</name>
</gene>
<evidence type="ECO:0000313" key="14">
    <source>
        <dbReference type="EMBL" id="TKX19878.1"/>
    </source>
</evidence>
<dbReference type="PROSITE" id="PS51194">
    <property type="entry name" value="HELICASE_CTER"/>
    <property type="match status" value="1"/>
</dbReference>
<keyword evidence="7" id="KW-0862">Zinc</keyword>
<comment type="similarity">
    <text evidence="1">Belongs to the SNF2/RAD54 helicase family.</text>
</comment>
<comment type="caution">
    <text evidence="14">The sequence shown here is derived from an EMBL/GenBank/DDBJ whole genome shotgun (WGS) entry which is preliminary data.</text>
</comment>
<dbReference type="Proteomes" id="UP000308133">
    <property type="component" value="Unassembled WGS sequence"/>
</dbReference>
<dbReference type="PANTHER" id="PTHR45626:SF17">
    <property type="entry name" value="HELICASE-LIKE TRANSCRIPTION FACTOR"/>
    <property type="match status" value="1"/>
</dbReference>
<dbReference type="InterPro" id="IPR016130">
    <property type="entry name" value="Tyr_Pase_AS"/>
</dbReference>
<sequence length="1049" mass="117064">MADEAATTTVVVHTEQEATVALQITNMDDAVQPGAQSDDAEPTVSQPDSAHTSSGPDLGRSILNRSTTRPSSSPSASVGSSEDYLDILRNAQAQLVLQGEMEPVIKQELTDKRSLHDVPFGPSIHIDLTGVDDPIEISDDENSTVQVRPDKLPLPHKRGSEAVGDESNVESSSDSDQFVRKRPRTKAPTTRKPPKKKGVKGKGGGKKIAMTNNAATVSDLTSSSLFSELARLSDVPELPDIGRDALRNNTEGQELLFAALPPGANREAAANDARMLNRACNIFGPGIITNAGSGEFAVKGMASTLRPHQVLGTAFMIQREKEAQGRAKKGQEQPCGGILADQMGLGKTVMSLALVVRGKWRDPSGPPVATGGRTTLIVANNALVLQWLNEIAIHCNTGDARSGIGNYKIYRSRDEMRANAIKELATQEILLTTYEEVAKSYPLQDPPPEIVDHDERQAWWEDHFDKFKGHLHSMNFKRIILDEAHLIRNPATRKSRACRALTSKYRWALTGTPMSNGVFDLHVLLDFIKVPKLEPYATFKTKYYSKSDHHTDKEMNTLLAKCMLRRSHADKLFESRLVTLPDAHQTRVVVHFNPVEREVYEIIKAAFARRFNQLTLVNNMVYRSASILALITRLRQLTAHPLMLQSTMLDLLDRSDLIKLGKAVKEYGSLEPQGEVMMKRIKKLLTRSYKQKESEKQTVDTERDAHLVPDTTSDENISTGRRYGINFRFSKYVDSLEKATKRRELDAIRVCHYCMKEASEPRVTSCLHVYCTACLEDMAHEAAEQGLSSATCQVDGCGTVYGFTEECDETFARLIAMKKNGKTATGKPKKKKLPDDIKDWIEGGGDIVASAKTTAVKAQVISWMENFPDSKIIIYTQFTAMIHILENMCKIERWKCCKYFGEMGHDARQKTIEQFQVDDNIRIMICSLKCGGLGLNLTMASKVICIDPWWNNAVEEQAFARCFRIKQTQETHLLQLTVSDSIDEHMEEVKQRKQLKIDTFSNENGLRELSQREVMSLFGEVEEDEEGNLRIAVDDAEEVDSEGMDDEDD</sequence>
<feature type="compositionally biased region" description="Basic residues" evidence="10">
    <location>
        <begin position="192"/>
        <end position="205"/>
    </location>
</feature>
<proteinExistence type="inferred from homology"/>
<dbReference type="CDD" id="cd18008">
    <property type="entry name" value="DEXDc_SHPRH-like"/>
    <property type="match status" value="1"/>
</dbReference>
<keyword evidence="2" id="KW-0479">Metal-binding</keyword>
<dbReference type="Pfam" id="PF00176">
    <property type="entry name" value="SNF2-rel_dom"/>
    <property type="match status" value="1"/>
</dbReference>
<accession>A0A4U7AP24</accession>
<dbReference type="PROSITE" id="PS51192">
    <property type="entry name" value="HELICASE_ATP_BIND_1"/>
    <property type="match status" value="1"/>
</dbReference>
<dbReference type="InterPro" id="IPR050628">
    <property type="entry name" value="SNF2_RAD54_helicase_TF"/>
</dbReference>